<keyword evidence="2" id="KW-0472">Membrane</keyword>
<keyword evidence="2" id="KW-1133">Transmembrane helix</keyword>
<evidence type="ECO:0000313" key="4">
    <source>
        <dbReference type="Proteomes" id="UP000441032"/>
    </source>
</evidence>
<protein>
    <submittedName>
        <fullName evidence="3">DUF2933 domain-containing protein</fullName>
    </submittedName>
</protein>
<evidence type="ECO:0000256" key="1">
    <source>
        <dbReference type="SAM" id="MobiDB-lite"/>
    </source>
</evidence>
<feature type="region of interest" description="Disordered" evidence="1">
    <location>
        <begin position="58"/>
        <end position="81"/>
    </location>
</feature>
<sequence>MKCNTRTMVTMGVALVAILAIAYAIFPPVRAFVLGIGPFLLILICPLSMWLMMKGMNDQGGQHRPTPEQTPERKEPFRIEK</sequence>
<feature type="compositionally biased region" description="Basic and acidic residues" evidence="1">
    <location>
        <begin position="70"/>
        <end position="81"/>
    </location>
</feature>
<keyword evidence="2" id="KW-0812">Transmembrane</keyword>
<accession>A0A7X2HK57</accession>
<dbReference type="AlphaFoldDB" id="A0A7X2HK57"/>
<gene>
    <name evidence="3" type="ORF">GJQ57_05030</name>
</gene>
<dbReference type="EMBL" id="WJYN01000001">
    <property type="protein sequence ID" value="MRS98018.1"/>
    <property type="molecule type" value="Genomic_DNA"/>
</dbReference>
<evidence type="ECO:0000256" key="2">
    <source>
        <dbReference type="SAM" id="Phobius"/>
    </source>
</evidence>
<feature type="transmembrane region" description="Helical" evidence="2">
    <location>
        <begin position="7"/>
        <end position="26"/>
    </location>
</feature>
<proteinExistence type="predicted"/>
<dbReference type="Pfam" id="PF11666">
    <property type="entry name" value="DUF2933"/>
    <property type="match status" value="1"/>
</dbReference>
<evidence type="ECO:0000313" key="3">
    <source>
        <dbReference type="EMBL" id="MRS98018.1"/>
    </source>
</evidence>
<comment type="caution">
    <text evidence="3">The sequence shown here is derived from an EMBL/GenBank/DDBJ whole genome shotgun (WGS) entry which is preliminary data.</text>
</comment>
<reference evidence="3 4" key="1">
    <citation type="submission" date="2019-11" db="EMBL/GenBank/DDBJ databases">
        <title>Phenotypic characterization of an OXA-22 and OXA-60 co-producing Ralstonia pickettii clinical strain.</title>
        <authorList>
            <person name="He F."/>
        </authorList>
    </citation>
    <scope>NUCLEOTIDE SEQUENCE [LARGE SCALE GENOMIC DNA]</scope>
    <source>
        <strain evidence="3 4">PSLESD1</strain>
    </source>
</reference>
<dbReference type="Proteomes" id="UP000441032">
    <property type="component" value="Unassembled WGS sequence"/>
</dbReference>
<feature type="transmembrane region" description="Helical" evidence="2">
    <location>
        <begin position="32"/>
        <end position="53"/>
    </location>
</feature>
<organism evidence="3 4">
    <name type="scientific">Ralstonia pickettii</name>
    <name type="common">Burkholderia pickettii</name>
    <dbReference type="NCBI Taxonomy" id="329"/>
    <lineage>
        <taxon>Bacteria</taxon>
        <taxon>Pseudomonadati</taxon>
        <taxon>Pseudomonadota</taxon>
        <taxon>Betaproteobacteria</taxon>
        <taxon>Burkholderiales</taxon>
        <taxon>Burkholderiaceae</taxon>
        <taxon>Ralstonia</taxon>
    </lineage>
</organism>
<name>A0A7X2HK57_RALPI</name>
<dbReference type="InterPro" id="IPR021682">
    <property type="entry name" value="DUF2933"/>
</dbReference>